<protein>
    <submittedName>
        <fullName evidence="2">Uncharacterized protein</fullName>
    </submittedName>
</protein>
<dbReference type="Proteomes" id="UP000663836">
    <property type="component" value="Unassembled WGS sequence"/>
</dbReference>
<evidence type="ECO:0000256" key="1">
    <source>
        <dbReference type="SAM" id="MobiDB-lite"/>
    </source>
</evidence>
<comment type="caution">
    <text evidence="2">The sequence shown here is derived from an EMBL/GenBank/DDBJ whole genome shotgun (WGS) entry which is preliminary data.</text>
</comment>
<organism evidence="2 3">
    <name type="scientific">Rotaria sordida</name>
    <dbReference type="NCBI Taxonomy" id="392033"/>
    <lineage>
        <taxon>Eukaryota</taxon>
        <taxon>Metazoa</taxon>
        <taxon>Spiralia</taxon>
        <taxon>Gnathifera</taxon>
        <taxon>Rotifera</taxon>
        <taxon>Eurotatoria</taxon>
        <taxon>Bdelloidea</taxon>
        <taxon>Philodinida</taxon>
        <taxon>Philodinidae</taxon>
        <taxon>Rotaria</taxon>
    </lineage>
</organism>
<sequence length="261" mass="30306">HSFCNKGFIRDEKVPSVSNSTSPQRFNQCNTFSSNFQVSSTEELGANPNNDIFFSDQIKSPSLERNNESDMNIFIMTFSGLSFKSVDSGRETFQFESVRQNFNIKIYDCIAYCPALKLMANMIGHTGYYPCFYCYTKGKHIREVSKRQYEYEIPVNCRTVESLYSDSREAQLNTEFTAYRACRSNDNRNSVSKHQPNFDTHQYTQHDVDEDELQKQVIQKQQRVSSHNNAHRNNIRSSNMIDEVDDSYSKDEDDEGKRIAQ</sequence>
<accession>A0A819WHF2</accession>
<gene>
    <name evidence="2" type="ORF">JBS370_LOCUS32782</name>
</gene>
<feature type="region of interest" description="Disordered" evidence="1">
    <location>
        <begin position="221"/>
        <end position="261"/>
    </location>
</feature>
<evidence type="ECO:0000313" key="2">
    <source>
        <dbReference type="EMBL" id="CAF4124512.1"/>
    </source>
</evidence>
<evidence type="ECO:0000313" key="3">
    <source>
        <dbReference type="Proteomes" id="UP000663836"/>
    </source>
</evidence>
<dbReference type="EMBL" id="CAJOBD010008942">
    <property type="protein sequence ID" value="CAF4124512.1"/>
    <property type="molecule type" value="Genomic_DNA"/>
</dbReference>
<proteinExistence type="predicted"/>
<reference evidence="2" key="1">
    <citation type="submission" date="2021-02" db="EMBL/GenBank/DDBJ databases">
        <authorList>
            <person name="Nowell W R."/>
        </authorList>
    </citation>
    <scope>NUCLEOTIDE SEQUENCE</scope>
</reference>
<dbReference type="AlphaFoldDB" id="A0A819WHF2"/>
<feature type="non-terminal residue" evidence="2">
    <location>
        <position position="1"/>
    </location>
</feature>
<feature type="compositionally biased region" description="Basic and acidic residues" evidence="1">
    <location>
        <begin position="247"/>
        <end position="261"/>
    </location>
</feature>
<name>A0A819WHF2_9BILA</name>